<dbReference type="AlphaFoldDB" id="A0A8W8MKX1"/>
<sequence length="155" mass="17521">MLLEKIGLDTRVYKTHSFRIGAASNAWASGASQQSIAIEDYTRIWIVGASIIKHAFCNARKFCRGTDLQLDRHKASIFWQGKGGMKWGQLYSKIKTLLKTETIQHFSLVPDSAKGCMEGWEESSSFRRALQTFLSDPTVFASPRVGEEGPWLRYD</sequence>
<protein>
    <submittedName>
        <fullName evidence="1">Uncharacterized protein</fullName>
    </submittedName>
</protein>
<organism evidence="1 2">
    <name type="scientific">Magallana gigas</name>
    <name type="common">Pacific oyster</name>
    <name type="synonym">Crassostrea gigas</name>
    <dbReference type="NCBI Taxonomy" id="29159"/>
    <lineage>
        <taxon>Eukaryota</taxon>
        <taxon>Metazoa</taxon>
        <taxon>Spiralia</taxon>
        <taxon>Lophotrochozoa</taxon>
        <taxon>Mollusca</taxon>
        <taxon>Bivalvia</taxon>
        <taxon>Autobranchia</taxon>
        <taxon>Pteriomorphia</taxon>
        <taxon>Ostreida</taxon>
        <taxon>Ostreoidea</taxon>
        <taxon>Ostreidae</taxon>
        <taxon>Magallana</taxon>
    </lineage>
</organism>
<name>A0A8W8MKX1_MAGGI</name>
<dbReference type="EnsemblMetazoa" id="G34823.1">
    <property type="protein sequence ID" value="G34823.1:cds"/>
    <property type="gene ID" value="G34823"/>
</dbReference>
<evidence type="ECO:0000313" key="2">
    <source>
        <dbReference type="Proteomes" id="UP000005408"/>
    </source>
</evidence>
<accession>A0A8W8MKX1</accession>
<keyword evidence="2" id="KW-1185">Reference proteome</keyword>
<evidence type="ECO:0000313" key="1">
    <source>
        <dbReference type="EnsemblMetazoa" id="G34823.1:cds"/>
    </source>
</evidence>
<dbReference type="Proteomes" id="UP000005408">
    <property type="component" value="Unassembled WGS sequence"/>
</dbReference>
<reference evidence="1" key="1">
    <citation type="submission" date="2022-08" db="UniProtKB">
        <authorList>
            <consortium name="EnsemblMetazoa"/>
        </authorList>
    </citation>
    <scope>IDENTIFICATION</scope>
    <source>
        <strain evidence="1">05x7-T-G4-1.051#20</strain>
    </source>
</reference>
<proteinExistence type="predicted"/>